<dbReference type="PANTHER" id="PTHR24173:SF74">
    <property type="entry name" value="ANKYRIN REPEAT DOMAIN-CONTAINING PROTEIN 16"/>
    <property type="match status" value="1"/>
</dbReference>
<feature type="region of interest" description="Disordered" evidence="4">
    <location>
        <begin position="626"/>
        <end position="672"/>
    </location>
</feature>
<dbReference type="PROSITE" id="PS50088">
    <property type="entry name" value="ANK_REPEAT"/>
    <property type="match status" value="2"/>
</dbReference>
<dbReference type="SMART" id="SM00248">
    <property type="entry name" value="ANK"/>
    <property type="match status" value="3"/>
</dbReference>
<reference evidence="5 6" key="1">
    <citation type="submission" date="2014-02" db="EMBL/GenBank/DDBJ databases">
        <title>Transposable element dynamics among asymbiotic and ectomycorrhizal Amanita fungi.</title>
        <authorList>
            <consortium name="DOE Joint Genome Institute"/>
            <person name="Hess J."/>
            <person name="Skrede I."/>
            <person name="Wolfe B."/>
            <person name="LaButti K."/>
            <person name="Ohm R.A."/>
            <person name="Grigoriev I.V."/>
            <person name="Pringle A."/>
        </authorList>
    </citation>
    <scope>NUCLEOTIDE SEQUENCE [LARGE SCALE GENOMIC DNA]</scope>
    <source>
        <strain evidence="5 6">SKay4041</strain>
    </source>
</reference>
<evidence type="ECO:0000256" key="1">
    <source>
        <dbReference type="ARBA" id="ARBA00022737"/>
    </source>
</evidence>
<evidence type="ECO:0000256" key="3">
    <source>
        <dbReference type="PROSITE-ProRule" id="PRU00023"/>
    </source>
</evidence>
<name>A0A2A9NRW8_9AGAR</name>
<dbReference type="Gene3D" id="1.25.40.20">
    <property type="entry name" value="Ankyrin repeat-containing domain"/>
    <property type="match status" value="1"/>
</dbReference>
<dbReference type="EMBL" id="KZ301982">
    <property type="protein sequence ID" value="PFH52084.1"/>
    <property type="molecule type" value="Genomic_DNA"/>
</dbReference>
<feature type="region of interest" description="Disordered" evidence="4">
    <location>
        <begin position="351"/>
        <end position="498"/>
    </location>
</feature>
<dbReference type="STRING" id="703135.A0A2A9NRW8"/>
<organism evidence="5 6">
    <name type="scientific">Amanita thiersii Skay4041</name>
    <dbReference type="NCBI Taxonomy" id="703135"/>
    <lineage>
        <taxon>Eukaryota</taxon>
        <taxon>Fungi</taxon>
        <taxon>Dikarya</taxon>
        <taxon>Basidiomycota</taxon>
        <taxon>Agaricomycotina</taxon>
        <taxon>Agaricomycetes</taxon>
        <taxon>Agaricomycetidae</taxon>
        <taxon>Agaricales</taxon>
        <taxon>Pluteineae</taxon>
        <taxon>Amanitaceae</taxon>
        <taxon>Amanita</taxon>
    </lineage>
</organism>
<dbReference type="InterPro" id="IPR002110">
    <property type="entry name" value="Ankyrin_rpt"/>
</dbReference>
<feature type="region of interest" description="Disordered" evidence="4">
    <location>
        <begin position="176"/>
        <end position="204"/>
    </location>
</feature>
<keyword evidence="1" id="KW-0677">Repeat</keyword>
<feature type="region of interest" description="Disordered" evidence="4">
    <location>
        <begin position="873"/>
        <end position="900"/>
    </location>
</feature>
<dbReference type="SUPFAM" id="SSF48403">
    <property type="entry name" value="Ankyrin repeat"/>
    <property type="match status" value="1"/>
</dbReference>
<dbReference type="Pfam" id="PF12796">
    <property type="entry name" value="Ank_2"/>
    <property type="match status" value="2"/>
</dbReference>
<keyword evidence="6" id="KW-1185">Reference proteome</keyword>
<evidence type="ECO:0000256" key="4">
    <source>
        <dbReference type="SAM" id="MobiDB-lite"/>
    </source>
</evidence>
<feature type="repeat" description="ANK" evidence="3">
    <location>
        <begin position="103"/>
        <end position="135"/>
    </location>
</feature>
<feature type="compositionally biased region" description="Polar residues" evidence="4">
    <location>
        <begin position="189"/>
        <end position="203"/>
    </location>
</feature>
<dbReference type="Proteomes" id="UP000242287">
    <property type="component" value="Unassembled WGS sequence"/>
</dbReference>
<dbReference type="PANTHER" id="PTHR24173">
    <property type="entry name" value="ANKYRIN REPEAT CONTAINING"/>
    <property type="match status" value="1"/>
</dbReference>
<dbReference type="InterPro" id="IPR036770">
    <property type="entry name" value="Ankyrin_rpt-contain_sf"/>
</dbReference>
<feature type="compositionally biased region" description="Low complexity" evidence="4">
    <location>
        <begin position="466"/>
        <end position="480"/>
    </location>
</feature>
<feature type="region of interest" description="Disordered" evidence="4">
    <location>
        <begin position="82"/>
        <end position="102"/>
    </location>
</feature>
<protein>
    <submittedName>
        <fullName evidence="5">Uncharacterized protein</fullName>
    </submittedName>
</protein>
<feature type="compositionally biased region" description="Polar residues" evidence="4">
    <location>
        <begin position="646"/>
        <end position="662"/>
    </location>
</feature>
<evidence type="ECO:0000313" key="5">
    <source>
        <dbReference type="EMBL" id="PFH52084.1"/>
    </source>
</evidence>
<dbReference type="PROSITE" id="PS50297">
    <property type="entry name" value="ANK_REP_REGION"/>
    <property type="match status" value="2"/>
</dbReference>
<accession>A0A2A9NRW8</accession>
<dbReference type="OrthoDB" id="194358at2759"/>
<evidence type="ECO:0000313" key="6">
    <source>
        <dbReference type="Proteomes" id="UP000242287"/>
    </source>
</evidence>
<proteinExistence type="predicted"/>
<gene>
    <name evidence="5" type="ORF">AMATHDRAFT_57929</name>
</gene>
<feature type="compositionally biased region" description="Polar residues" evidence="4">
    <location>
        <begin position="235"/>
        <end position="244"/>
    </location>
</feature>
<keyword evidence="2 3" id="KW-0040">ANK repeat</keyword>
<dbReference type="AlphaFoldDB" id="A0A2A9NRW8"/>
<feature type="repeat" description="ANK" evidence="3">
    <location>
        <begin position="51"/>
        <end position="83"/>
    </location>
</feature>
<feature type="compositionally biased region" description="Polar residues" evidence="4">
    <location>
        <begin position="369"/>
        <end position="394"/>
    </location>
</feature>
<sequence length="1029" mass="111281">MPGRNYHKAEAKYNVTTDFPSLGLHSAAATGNLGLVEYALVHGQPVNSVLDGVLPLHAASAGGHTQVVKLLIERGADVNAPRLPRRYSNEKNRDSSAPIVGTSGSTPLHFAAANGNTNVVTMLLLHGAHANRPDKHGVTPEMLAKQNGWLECAELLRQWVLNKDRDLKERETFNTAPSLRSQTSRDKLSISSNTDQDISCSVSTRRRLQVKHSIDTALNILKSSSAFDSHKQQLSRHSVSTNTPPASPLGPCAEQAQDTESPDSGHVSPVDHGSRRPSLPHIFHSPPRSRKPSNPSSNSSITHARRPRSAGTDAEREDENSATQARNNLGKRLGTKYSLMNMFKKAHVDTVSQGNSNAAPDPRPGPKQGTMSQSNLNHGTSPHLTVPSQQGRSTRTPERHEETASPTGFRPHRNSDASTGSQPPSRPIYIPTGHNNKLDLEESQQESESLFNHGQRRFTSETNRDSPNLSSSPMSMLSSLRTRESNRERSGSNGSSYSIQSYRNLSVLSDEQAIMGGNNGETAVIKGIPVPPGGILRAHGRSSSGNHGMALSASYRTLRFGNSDTGGMSGNGLRSVNSVGSLTRPVAQGDADRGRGGAINRPRMTARQLSPITAPAGLQRFEVQHGANEPGGRSFSYDGREASPLPTLTSETHLPDIQNTDRGLSLSSSSSSSLSPIAAADVLVGDEQTEILSLPSSGPYTESLKTSNFEGPIINHQGSSGSGLDTSMESSMTPHLVKSTETKPKRSALHNSFNGRSAFEIDISSISSHAQAEALVQQAQQEILEMEELEILGSANVGNTPLSARLAAYGESLALERRLREEMQRCRVAVAAVDEGTFSRVAVPIIPSALHNKRRPGHIDKITRQHSLDDRLGYKREKIQRQSSVQRPSTAEEDEHGLPVSGKVYGQYQQDTRPATALGYIYGDELQTDNRGQSEFDILDDDLDYSRSKLNPMDSLDTGVDFGSSLHRVSTAPLAGTTHNRTKFEQARSATKLTKMGFAPTEQANRVVPAQPRMFSGLKHLMQTFKGKA</sequence>
<evidence type="ECO:0000256" key="2">
    <source>
        <dbReference type="ARBA" id="ARBA00023043"/>
    </source>
</evidence>
<feature type="compositionally biased region" description="Basic and acidic residues" evidence="4">
    <location>
        <begin position="481"/>
        <end position="490"/>
    </location>
</feature>
<feature type="region of interest" description="Disordered" evidence="4">
    <location>
        <begin position="229"/>
        <end position="332"/>
    </location>
</feature>